<protein>
    <submittedName>
        <fullName evidence="3">Copper amine oxidase</fullName>
    </submittedName>
</protein>
<dbReference type="AlphaFoldDB" id="A0A0M1P1V2"/>
<sequence length="1174" mass="126793">MKRLWTALLAAILLIPMMFQTQAHAAVNISVLIDGVRLNTPQAPVMIQGRVMLPMRSIFEALDASVKWNQKTQTVTAVKDGTTVILKINSKTATINNQTVKLDVPAKNLKGNTMVPVRFVSEALGQKIGWNSKSKTVTITTTNSTGGNGNNNTGITPVNYVTLRDIGNAGDGRDLQVSFSKSSTESSISHYRVMIVKQSKSLTQAEAQRLSSAFYTSVYPAGSDLSQTLTSDSRDVDGDLIRNNQAYKAYVLAVSKSGGTYALSSASPSLTLTNTNSVNGATNVKANDVSDYGDGRDLQVSFTRAQNESNVLNYRVFAVKTKDAGSFNLSAARSVPTQNYTTVSKTSTSNTTLSTNLSSSARDTSGELIRNGVAYTLFVQSVSNSENAIASNLSSGSSSITLNTGSATAPTVTQVTDISDYGDGRDLRISFNKVSDESNIDSYRVLVVKDSNYSSFSLSKAISVSSYNSTYVAKTGNNINNLTLASGAKDVDGDTIRNGVYYRVFVMAVNKNNYNNNVLSAPSSSILLSSNSNVGAVTNLTVTDVNNYNDGRDLQVSFNQPSDRSNISHYRVFVVKSSNAYYFDLSRASNLGSSHYTQFDKTSNNTITRTLNSGNLDVDGVRITNNVDYHVFVMTVAYSGEKVLTSYGTQIKLSGTQIVQPISGLNVHDISDKGNGSDLNVTFNRTTDDYYIDHYRVFVVKAKNTLSSSQANNINTPHTRVNKAGSVLSQTFDNNAKDTDGDLIKNDVDYKVYVLSVGNSYSNFTNALSGPSSLFKLQGTAPVNQATDVVGRDNGLNSGDGRDMTVSFKKPKDQKNIQEYRIFVVKSGKANSFTPSIATGITDERRYTVVGTNKEDYSSSLTDSRKDTDGDIIKNLEPYKVFVLSVSTQSPNNNALSAPSADFELTGVPVSPPTSISAAVTDTTGEVSDVEIKFTTSPNAASVKEYRVFIVPEKSAFGEVEAEAAKSYITQKPQPGEIKLNLSSNTKDHIGNALIVGNAYKAYVLAVADNINTRENKLYPTGSELFVIPGVGSNEATGVEVTPIKADDRSISLKFNKASNEKNITSYWVLFVPNSNAKTFNISDASKAIVDEEQKIQLQKTSNKRAQSNTNTLTQEIRIPTNDAFNKPLVDGEYAVFILSINEKDGNNPVLALSGPSKSPITIKVSKEETKDQN</sequence>
<dbReference type="PATRIC" id="fig|1705565.3.peg.2291"/>
<dbReference type="RefSeq" id="WP_054401130.1">
    <property type="nucleotide sequence ID" value="NZ_LIUT01000001.1"/>
</dbReference>
<dbReference type="Gene3D" id="3.30.457.10">
    <property type="entry name" value="Copper amine oxidase-like, N-terminal domain"/>
    <property type="match status" value="1"/>
</dbReference>
<evidence type="ECO:0000313" key="3">
    <source>
        <dbReference type="EMBL" id="KOR88059.1"/>
    </source>
</evidence>
<dbReference type="InterPro" id="IPR036582">
    <property type="entry name" value="Mao_N_sf"/>
</dbReference>
<feature type="signal peptide" evidence="1">
    <location>
        <begin position="1"/>
        <end position="25"/>
    </location>
</feature>
<dbReference type="Pfam" id="PF07833">
    <property type="entry name" value="Cu_amine_oxidN1"/>
    <property type="match status" value="1"/>
</dbReference>
<dbReference type="EMBL" id="LIUT01000001">
    <property type="protein sequence ID" value="KOR88059.1"/>
    <property type="molecule type" value="Genomic_DNA"/>
</dbReference>
<keyword evidence="4" id="KW-1185">Reference proteome</keyword>
<proteinExistence type="predicted"/>
<accession>A0A0M1P1V2</accession>
<name>A0A0M1P1V2_9BACL</name>
<evidence type="ECO:0000313" key="4">
    <source>
        <dbReference type="Proteomes" id="UP000036932"/>
    </source>
</evidence>
<organism evidence="3 4">
    <name type="scientific">Paenibacillus solani</name>
    <dbReference type="NCBI Taxonomy" id="1705565"/>
    <lineage>
        <taxon>Bacteria</taxon>
        <taxon>Bacillati</taxon>
        <taxon>Bacillota</taxon>
        <taxon>Bacilli</taxon>
        <taxon>Bacillales</taxon>
        <taxon>Paenibacillaceae</taxon>
        <taxon>Paenibacillus</taxon>
    </lineage>
</organism>
<reference evidence="4" key="1">
    <citation type="submission" date="2015-08" db="EMBL/GenBank/DDBJ databases">
        <title>Genome sequencing project for genomic taxonomy and phylogenomics of Bacillus-like bacteria.</title>
        <authorList>
            <person name="Liu B."/>
            <person name="Wang J."/>
            <person name="Zhu Y."/>
            <person name="Liu G."/>
            <person name="Chen Q."/>
            <person name="Chen Z."/>
            <person name="Lan J."/>
            <person name="Che J."/>
            <person name="Ge C."/>
            <person name="Shi H."/>
            <person name="Pan Z."/>
            <person name="Liu X."/>
        </authorList>
    </citation>
    <scope>NUCLEOTIDE SEQUENCE [LARGE SCALE GENOMIC DNA]</scope>
    <source>
        <strain evidence="4">FJAT-22460</strain>
    </source>
</reference>
<gene>
    <name evidence="3" type="ORF">AM231_02150</name>
</gene>
<dbReference type="OrthoDB" id="2663921at2"/>
<dbReference type="Proteomes" id="UP000036932">
    <property type="component" value="Unassembled WGS sequence"/>
</dbReference>
<dbReference type="InterPro" id="IPR012854">
    <property type="entry name" value="Cu_amine_oxidase-like_N"/>
</dbReference>
<feature type="chain" id="PRO_5005620458" evidence="1">
    <location>
        <begin position="26"/>
        <end position="1174"/>
    </location>
</feature>
<dbReference type="SUPFAM" id="SSF55383">
    <property type="entry name" value="Copper amine oxidase, domain N"/>
    <property type="match status" value="1"/>
</dbReference>
<evidence type="ECO:0000256" key="1">
    <source>
        <dbReference type="SAM" id="SignalP"/>
    </source>
</evidence>
<evidence type="ECO:0000259" key="2">
    <source>
        <dbReference type="Pfam" id="PF07833"/>
    </source>
</evidence>
<feature type="domain" description="Copper amine oxidase-like N-terminal" evidence="2">
    <location>
        <begin position="33"/>
        <end position="139"/>
    </location>
</feature>
<comment type="caution">
    <text evidence="3">The sequence shown here is derived from an EMBL/GenBank/DDBJ whole genome shotgun (WGS) entry which is preliminary data.</text>
</comment>
<keyword evidence="1" id="KW-0732">Signal</keyword>